<dbReference type="AlphaFoldDB" id="A0A9N9J424"/>
<sequence>PVQVRKWQGLKQKLIEALLHVRRLSNGFRPKYPELEVVLSLWVRELRQSLKVVTRAMIQLKAKALSHHSDINMEDHQRIENIETYFSQEKEDSIEEYEDDYYE</sequence>
<dbReference type="Pfam" id="PF03221">
    <property type="entry name" value="HTH_Tnp_Tc5"/>
    <property type="match status" value="1"/>
</dbReference>
<gene>
    <name evidence="3" type="ORF">DERYTH_LOCUS18102</name>
</gene>
<dbReference type="OrthoDB" id="5876240at2759"/>
<dbReference type="Proteomes" id="UP000789405">
    <property type="component" value="Unassembled WGS sequence"/>
</dbReference>
<feature type="non-terminal residue" evidence="3">
    <location>
        <position position="103"/>
    </location>
</feature>
<evidence type="ECO:0000259" key="2">
    <source>
        <dbReference type="Pfam" id="PF03221"/>
    </source>
</evidence>
<dbReference type="EMBL" id="CAJVPY010017900">
    <property type="protein sequence ID" value="CAG8764275.1"/>
    <property type="molecule type" value="Genomic_DNA"/>
</dbReference>
<evidence type="ECO:0000313" key="4">
    <source>
        <dbReference type="Proteomes" id="UP000789405"/>
    </source>
</evidence>
<name>A0A9N9J424_9GLOM</name>
<feature type="non-terminal residue" evidence="3">
    <location>
        <position position="1"/>
    </location>
</feature>
<dbReference type="Gene3D" id="1.10.10.60">
    <property type="entry name" value="Homeodomain-like"/>
    <property type="match status" value="1"/>
</dbReference>
<feature type="domain" description="HTH CENPB-type" evidence="2">
    <location>
        <begin position="32"/>
        <end position="75"/>
    </location>
</feature>
<dbReference type="GO" id="GO:0003677">
    <property type="term" value="F:DNA binding"/>
    <property type="evidence" value="ECO:0007669"/>
    <property type="project" value="UniProtKB-KW"/>
</dbReference>
<reference evidence="3" key="1">
    <citation type="submission" date="2021-06" db="EMBL/GenBank/DDBJ databases">
        <authorList>
            <person name="Kallberg Y."/>
            <person name="Tangrot J."/>
            <person name="Rosling A."/>
        </authorList>
    </citation>
    <scope>NUCLEOTIDE SEQUENCE</scope>
    <source>
        <strain evidence="3">MA453B</strain>
    </source>
</reference>
<accession>A0A9N9J424</accession>
<proteinExistence type="predicted"/>
<dbReference type="InterPro" id="IPR006600">
    <property type="entry name" value="HTH_CenpB_DNA-bd_dom"/>
</dbReference>
<evidence type="ECO:0000313" key="3">
    <source>
        <dbReference type="EMBL" id="CAG8764275.1"/>
    </source>
</evidence>
<keyword evidence="1" id="KW-0238">DNA-binding</keyword>
<evidence type="ECO:0000256" key="1">
    <source>
        <dbReference type="ARBA" id="ARBA00023125"/>
    </source>
</evidence>
<organism evidence="3 4">
    <name type="scientific">Dentiscutata erythropus</name>
    <dbReference type="NCBI Taxonomy" id="1348616"/>
    <lineage>
        <taxon>Eukaryota</taxon>
        <taxon>Fungi</taxon>
        <taxon>Fungi incertae sedis</taxon>
        <taxon>Mucoromycota</taxon>
        <taxon>Glomeromycotina</taxon>
        <taxon>Glomeromycetes</taxon>
        <taxon>Diversisporales</taxon>
        <taxon>Gigasporaceae</taxon>
        <taxon>Dentiscutata</taxon>
    </lineage>
</organism>
<protein>
    <submittedName>
        <fullName evidence="3">9497_t:CDS:1</fullName>
    </submittedName>
</protein>
<comment type="caution">
    <text evidence="3">The sequence shown here is derived from an EMBL/GenBank/DDBJ whole genome shotgun (WGS) entry which is preliminary data.</text>
</comment>
<keyword evidence="4" id="KW-1185">Reference proteome</keyword>